<sequence>MTNARTATGPVVVGFDGSDGAALAVRWAAAEAARRDRRLLPCRFSNGHHRRWRTRSRRQTSTVSGFAGMPRRRSTRPRANATVWCRESPSRRRLPRARPQRHWPVSRPTAALRCW</sequence>
<reference evidence="2 3" key="1">
    <citation type="submission" date="2019-02" db="EMBL/GenBank/DDBJ databases">
        <title>Draft genome sequence of Amycolatopsis sp. 8-3EHSu isolated from roots of Suaeda maritima.</title>
        <authorList>
            <person name="Duangmal K."/>
            <person name="Chantavorakit T."/>
        </authorList>
    </citation>
    <scope>NUCLEOTIDE SEQUENCE [LARGE SCALE GENOMIC DNA]</scope>
    <source>
        <strain evidence="2 3">8-3EHSu</strain>
    </source>
</reference>
<comment type="caution">
    <text evidence="2">The sequence shown here is derived from an EMBL/GenBank/DDBJ whole genome shotgun (WGS) entry which is preliminary data.</text>
</comment>
<dbReference type="Gene3D" id="3.40.50.620">
    <property type="entry name" value="HUPs"/>
    <property type="match status" value="1"/>
</dbReference>
<organism evidence="2 3">
    <name type="scientific">Amycolatopsis suaedae</name>
    <dbReference type="NCBI Taxonomy" id="2510978"/>
    <lineage>
        <taxon>Bacteria</taxon>
        <taxon>Bacillati</taxon>
        <taxon>Actinomycetota</taxon>
        <taxon>Actinomycetes</taxon>
        <taxon>Pseudonocardiales</taxon>
        <taxon>Pseudonocardiaceae</taxon>
        <taxon>Amycolatopsis</taxon>
    </lineage>
</organism>
<proteinExistence type="predicted"/>
<evidence type="ECO:0000313" key="3">
    <source>
        <dbReference type="Proteomes" id="UP000292003"/>
    </source>
</evidence>
<evidence type="ECO:0000313" key="2">
    <source>
        <dbReference type="EMBL" id="RZQ64564.1"/>
    </source>
</evidence>
<feature type="compositionally biased region" description="Basic residues" evidence="1">
    <location>
        <begin position="91"/>
        <end position="101"/>
    </location>
</feature>
<keyword evidence="3" id="KW-1185">Reference proteome</keyword>
<name>A0A4Q7JDW4_9PSEU</name>
<dbReference type="Proteomes" id="UP000292003">
    <property type="component" value="Unassembled WGS sequence"/>
</dbReference>
<evidence type="ECO:0008006" key="4">
    <source>
        <dbReference type="Google" id="ProtNLM"/>
    </source>
</evidence>
<accession>A0A4Q7JDW4</accession>
<gene>
    <name evidence="2" type="ORF">EWH70_06540</name>
</gene>
<protein>
    <recommendedName>
        <fullName evidence="4">UspA domain-containing protein</fullName>
    </recommendedName>
</protein>
<dbReference type="EMBL" id="SFCC01000003">
    <property type="protein sequence ID" value="RZQ64564.1"/>
    <property type="molecule type" value="Genomic_DNA"/>
</dbReference>
<feature type="region of interest" description="Disordered" evidence="1">
    <location>
        <begin position="49"/>
        <end position="105"/>
    </location>
</feature>
<evidence type="ECO:0000256" key="1">
    <source>
        <dbReference type="SAM" id="MobiDB-lite"/>
    </source>
</evidence>
<dbReference type="InterPro" id="IPR014729">
    <property type="entry name" value="Rossmann-like_a/b/a_fold"/>
</dbReference>
<dbReference type="AlphaFoldDB" id="A0A4Q7JDW4"/>
<feature type="compositionally biased region" description="Basic residues" evidence="1">
    <location>
        <begin position="49"/>
        <end position="58"/>
    </location>
</feature>